<dbReference type="Proteomes" id="UP000249499">
    <property type="component" value="Chromosome"/>
</dbReference>
<proteinExistence type="predicted"/>
<dbReference type="PROSITE" id="PS50943">
    <property type="entry name" value="HTH_CROC1"/>
    <property type="match status" value="1"/>
</dbReference>
<feature type="domain" description="HTH cro/C1-type" evidence="1">
    <location>
        <begin position="20"/>
        <end position="73"/>
    </location>
</feature>
<dbReference type="EMBL" id="CP117255">
    <property type="protein sequence ID" value="WFR94699.1"/>
    <property type="molecule type" value="Genomic_DNA"/>
</dbReference>
<keyword evidence="3" id="KW-1185">Reference proteome</keyword>
<dbReference type="SUPFAM" id="SSF47413">
    <property type="entry name" value="lambda repressor-like DNA-binding domains"/>
    <property type="match status" value="1"/>
</dbReference>
<name>A0AAF1K429_9HYPH</name>
<evidence type="ECO:0000259" key="1">
    <source>
        <dbReference type="PROSITE" id="PS50943"/>
    </source>
</evidence>
<dbReference type="InterPro" id="IPR010982">
    <property type="entry name" value="Lambda_DNA-bd_dom_sf"/>
</dbReference>
<dbReference type="Pfam" id="PF01381">
    <property type="entry name" value="HTH_3"/>
    <property type="match status" value="1"/>
</dbReference>
<dbReference type="KEGG" id="rtu:PR017_12820"/>
<gene>
    <name evidence="2" type="ORF">PR017_12820</name>
</gene>
<protein>
    <submittedName>
        <fullName evidence="2">Helix-turn-helix transcriptional regulator</fullName>
    </submittedName>
</protein>
<reference evidence="3" key="2">
    <citation type="journal article" date="2023" name="MicrobiologyOpen">
        <title>Genomics of the tumorigenes clade of the family Rhizobiaceae and description of Rhizobium rhododendri sp. nov.</title>
        <authorList>
            <person name="Kuzmanovic N."/>
            <person name="diCenzo G.C."/>
            <person name="Bunk B."/>
            <person name="Sproeer C."/>
            <person name="Fruehling A."/>
            <person name="Neumann-Schaal M."/>
            <person name="Overmann J."/>
            <person name="Smalla K."/>
        </authorList>
    </citation>
    <scope>NUCLEOTIDE SEQUENCE [LARGE SCALE GENOMIC DNA]</scope>
    <source>
        <strain evidence="3">1078</strain>
    </source>
</reference>
<dbReference type="InterPro" id="IPR001387">
    <property type="entry name" value="Cro/C1-type_HTH"/>
</dbReference>
<dbReference type="Gene3D" id="1.10.260.40">
    <property type="entry name" value="lambda repressor-like DNA-binding domains"/>
    <property type="match status" value="1"/>
</dbReference>
<organism evidence="2 3">
    <name type="scientific">Rhizobium tumorigenes</name>
    <dbReference type="NCBI Taxonomy" id="2041385"/>
    <lineage>
        <taxon>Bacteria</taxon>
        <taxon>Pseudomonadati</taxon>
        <taxon>Pseudomonadota</taxon>
        <taxon>Alphaproteobacteria</taxon>
        <taxon>Hyphomicrobiales</taxon>
        <taxon>Rhizobiaceae</taxon>
        <taxon>Rhizobium/Agrobacterium group</taxon>
        <taxon>Rhizobium</taxon>
    </lineage>
</organism>
<reference evidence="2 3" key="1">
    <citation type="journal article" date="2018" name="Sci. Rep.">
        <title>Rhizobium tumorigenes sp. nov., a novel plant tumorigenic bacterium isolated from cane gall tumors on thornless blackberry.</title>
        <authorList>
            <person name="Kuzmanovi N."/>
            <person name="Smalla K."/>
            <person name="Gronow S."/>
            <person name="PuBawska J."/>
        </authorList>
    </citation>
    <scope>NUCLEOTIDE SEQUENCE [LARGE SCALE GENOMIC DNA]</scope>
    <source>
        <strain evidence="2 3">1078</strain>
    </source>
</reference>
<dbReference type="GO" id="GO:0003677">
    <property type="term" value="F:DNA binding"/>
    <property type="evidence" value="ECO:0007669"/>
    <property type="project" value="InterPro"/>
</dbReference>
<dbReference type="RefSeq" id="WP_111218957.1">
    <property type="nucleotide sequence ID" value="NZ_CP117255.1"/>
</dbReference>
<dbReference type="SMART" id="SM00530">
    <property type="entry name" value="HTH_XRE"/>
    <property type="match status" value="1"/>
</dbReference>
<evidence type="ECO:0000313" key="3">
    <source>
        <dbReference type="Proteomes" id="UP000249499"/>
    </source>
</evidence>
<sequence>MSNPIHDTPSAPLADVGTRIRITRGSFGYSVDDLAETVGLTVDEIVAIEAGTDTDPLKIKRIASALKIDLPDA</sequence>
<dbReference type="AlphaFoldDB" id="A0AAF1K429"/>
<dbReference type="CDD" id="cd00093">
    <property type="entry name" value="HTH_XRE"/>
    <property type="match status" value="1"/>
</dbReference>
<accession>A0AAF1K429</accession>
<evidence type="ECO:0000313" key="2">
    <source>
        <dbReference type="EMBL" id="WFR94699.1"/>
    </source>
</evidence>